<comment type="caution">
    <text evidence="12">The sequence shown here is derived from an EMBL/GenBank/DDBJ whole genome shotgun (WGS) entry which is preliminary data.</text>
</comment>
<organism evidence="12 13">
    <name type="scientific">Cinnamomum micranthum f. kanehirae</name>
    <dbReference type="NCBI Taxonomy" id="337451"/>
    <lineage>
        <taxon>Eukaryota</taxon>
        <taxon>Viridiplantae</taxon>
        <taxon>Streptophyta</taxon>
        <taxon>Embryophyta</taxon>
        <taxon>Tracheophyta</taxon>
        <taxon>Spermatophyta</taxon>
        <taxon>Magnoliopsida</taxon>
        <taxon>Magnoliidae</taxon>
        <taxon>Laurales</taxon>
        <taxon>Lauraceae</taxon>
        <taxon>Cinnamomum</taxon>
    </lineage>
</organism>
<comment type="subcellular location">
    <subcellularLocation>
        <location evidence="1">Membrane</location>
        <topology evidence="1">Multi-pass membrane protein</topology>
    </subcellularLocation>
    <subcellularLocation>
        <location evidence="2">Plastid</location>
        <location evidence="2">Chloroplast</location>
    </subcellularLocation>
</comment>
<keyword evidence="9 11" id="KW-1133">Transmembrane helix</keyword>
<dbReference type="InterPro" id="IPR044878">
    <property type="entry name" value="UbiA_sf"/>
</dbReference>
<keyword evidence="13" id="KW-1185">Reference proteome</keyword>
<dbReference type="PANTHER" id="PTHR43009">
    <property type="entry name" value="HOMOGENTISATE SOLANESYLTRANSFERASE, CHLOROPLASTIC"/>
    <property type="match status" value="1"/>
</dbReference>
<dbReference type="Pfam" id="PF01040">
    <property type="entry name" value="UbiA"/>
    <property type="match status" value="1"/>
</dbReference>
<feature type="transmembrane region" description="Helical" evidence="11">
    <location>
        <begin position="339"/>
        <end position="366"/>
    </location>
</feature>
<gene>
    <name evidence="12" type="ORF">CKAN_02537900</name>
</gene>
<keyword evidence="8" id="KW-0809">Transit peptide</keyword>
<feature type="transmembrane region" description="Helical" evidence="11">
    <location>
        <begin position="263"/>
        <end position="285"/>
    </location>
</feature>
<keyword evidence="4" id="KW-0150">Chloroplast</keyword>
<evidence type="ECO:0000256" key="8">
    <source>
        <dbReference type="ARBA" id="ARBA00022946"/>
    </source>
</evidence>
<protein>
    <submittedName>
        <fullName evidence="12">Homogentisate solanesyltransferase, chloroplastic</fullName>
    </submittedName>
</protein>
<feature type="transmembrane region" description="Helical" evidence="11">
    <location>
        <begin position="238"/>
        <end position="256"/>
    </location>
</feature>
<dbReference type="STRING" id="337451.A0A443PZ30"/>
<dbReference type="NCBIfam" id="NF009525">
    <property type="entry name" value="PRK12887.1"/>
    <property type="match status" value="1"/>
</dbReference>
<evidence type="ECO:0000256" key="1">
    <source>
        <dbReference type="ARBA" id="ARBA00004141"/>
    </source>
</evidence>
<keyword evidence="10 11" id="KW-0472">Membrane</keyword>
<dbReference type="InterPro" id="IPR000537">
    <property type="entry name" value="UbiA_prenyltransferase"/>
</dbReference>
<evidence type="ECO:0000256" key="6">
    <source>
        <dbReference type="ARBA" id="ARBA00022679"/>
    </source>
</evidence>
<dbReference type="InterPro" id="IPR044502">
    <property type="entry name" value="AtHST-like"/>
</dbReference>
<dbReference type="PANTHER" id="PTHR43009:SF10">
    <property type="entry name" value="HOMOGENTISATE SOLANESYLTRANSFERASE, CHLOROPLASTIC"/>
    <property type="match status" value="1"/>
</dbReference>
<keyword evidence="6 12" id="KW-0808">Transferase</keyword>
<comment type="similarity">
    <text evidence="3">Belongs to the UbiA prenyltransferase family.</text>
</comment>
<keyword evidence="5" id="KW-0934">Plastid</keyword>
<dbReference type="EMBL" id="QPKB01000011">
    <property type="protein sequence ID" value="RWR96015.1"/>
    <property type="molecule type" value="Genomic_DNA"/>
</dbReference>
<feature type="transmembrane region" description="Helical" evidence="11">
    <location>
        <begin position="171"/>
        <end position="193"/>
    </location>
</feature>
<accession>A0A443PZ30</accession>
<evidence type="ECO:0000313" key="13">
    <source>
        <dbReference type="Proteomes" id="UP000283530"/>
    </source>
</evidence>
<evidence type="ECO:0000256" key="5">
    <source>
        <dbReference type="ARBA" id="ARBA00022640"/>
    </source>
</evidence>
<dbReference type="OrthoDB" id="1502398at2759"/>
<dbReference type="Proteomes" id="UP000283530">
    <property type="component" value="Unassembled WGS sequence"/>
</dbReference>
<name>A0A443PZ30_9MAGN</name>
<dbReference type="Gene3D" id="1.10.357.140">
    <property type="entry name" value="UbiA prenyltransferase"/>
    <property type="match status" value="1"/>
</dbReference>
<keyword evidence="7 11" id="KW-0812">Transmembrane</keyword>
<evidence type="ECO:0000256" key="10">
    <source>
        <dbReference type="ARBA" id="ARBA00023136"/>
    </source>
</evidence>
<feature type="transmembrane region" description="Helical" evidence="11">
    <location>
        <begin position="214"/>
        <end position="232"/>
    </location>
</feature>
<evidence type="ECO:0000256" key="9">
    <source>
        <dbReference type="ARBA" id="ARBA00022989"/>
    </source>
</evidence>
<dbReference type="GO" id="GO:0016020">
    <property type="term" value="C:membrane"/>
    <property type="evidence" value="ECO:0007669"/>
    <property type="project" value="UniProtKB-SubCell"/>
</dbReference>
<dbReference type="GO" id="GO:0004659">
    <property type="term" value="F:prenyltransferase activity"/>
    <property type="evidence" value="ECO:0007669"/>
    <property type="project" value="InterPro"/>
</dbReference>
<evidence type="ECO:0000256" key="3">
    <source>
        <dbReference type="ARBA" id="ARBA00005985"/>
    </source>
</evidence>
<evidence type="ECO:0000256" key="4">
    <source>
        <dbReference type="ARBA" id="ARBA00022528"/>
    </source>
</evidence>
<evidence type="ECO:0000256" key="7">
    <source>
        <dbReference type="ARBA" id="ARBA00022692"/>
    </source>
</evidence>
<feature type="transmembrane region" description="Helical" evidence="11">
    <location>
        <begin position="297"/>
        <end position="318"/>
    </location>
</feature>
<evidence type="ECO:0000313" key="12">
    <source>
        <dbReference type="EMBL" id="RWR96015.1"/>
    </source>
</evidence>
<sequence length="424" mass="46942">MTCAPGLPSLMALYSSPCSRSSTLSHHTNNHFHKNSTGPTCKTAFCLFNSSSRKPFSIPFNASSSSSYSSPFYISKRRDVSPTTYGRRRSTCLAIRGEAKAGHDNVEEQATGTTPPTHLSWTRASRFIDTMWRFQRPHTSRGTILASLALAGRGWIQSPHLMSWELLPKGLLGLVALICANAYIVGINQIFDVQIDKINKPYLPIASGELSTEMAWILVLCYAATGLLIVFALQSEPLIFSLYCLALLLGTLYSVPPFRLKRYPAATVSMIAAVRGFFVNFGVYHSVRAAFGLTFEWSPAIAFITVFVTIVGLVVAILKDLSDVEGDQKNNITTLATRLGVRNMGLVGTGFMLTNYVGAILLAIYMPRAFRSNLMIPAHIILGSALIFEARKLERANYSKEAVSSFYQYIWNLFYAEYIIFPFI</sequence>
<evidence type="ECO:0000256" key="11">
    <source>
        <dbReference type="SAM" id="Phobius"/>
    </source>
</evidence>
<evidence type="ECO:0000256" key="2">
    <source>
        <dbReference type="ARBA" id="ARBA00004229"/>
    </source>
</evidence>
<dbReference type="GO" id="GO:0009507">
    <property type="term" value="C:chloroplast"/>
    <property type="evidence" value="ECO:0007669"/>
    <property type="project" value="UniProtKB-SubCell"/>
</dbReference>
<reference evidence="12 13" key="1">
    <citation type="journal article" date="2019" name="Nat. Plants">
        <title>Stout camphor tree genome fills gaps in understanding of flowering plant genome evolution.</title>
        <authorList>
            <person name="Chaw S.M."/>
            <person name="Liu Y.C."/>
            <person name="Wu Y.W."/>
            <person name="Wang H.Y."/>
            <person name="Lin C.I."/>
            <person name="Wu C.S."/>
            <person name="Ke H.M."/>
            <person name="Chang L.Y."/>
            <person name="Hsu C.Y."/>
            <person name="Yang H.T."/>
            <person name="Sudianto E."/>
            <person name="Hsu M.H."/>
            <person name="Wu K.P."/>
            <person name="Wang L.N."/>
            <person name="Leebens-Mack J.H."/>
            <person name="Tsai I.J."/>
        </authorList>
    </citation>
    <scope>NUCLEOTIDE SEQUENCE [LARGE SCALE GENOMIC DNA]</scope>
    <source>
        <strain evidence="13">cv. Chaw 1501</strain>
        <tissue evidence="12">Young leaves</tissue>
    </source>
</reference>
<proteinExistence type="inferred from homology"/>
<dbReference type="AlphaFoldDB" id="A0A443PZ30"/>
<dbReference type="CDD" id="cd13960">
    <property type="entry name" value="PT_UbiA_HPT1"/>
    <property type="match status" value="1"/>
</dbReference>